<organism evidence="2 3">
    <name type="scientific">Trichinella zimbabwensis</name>
    <dbReference type="NCBI Taxonomy" id="268475"/>
    <lineage>
        <taxon>Eukaryota</taxon>
        <taxon>Metazoa</taxon>
        <taxon>Ecdysozoa</taxon>
        <taxon>Nematoda</taxon>
        <taxon>Enoplea</taxon>
        <taxon>Dorylaimia</taxon>
        <taxon>Trichinellida</taxon>
        <taxon>Trichinellidae</taxon>
        <taxon>Trichinella</taxon>
    </lineage>
</organism>
<comment type="caution">
    <text evidence="2">The sequence shown here is derived from an EMBL/GenBank/DDBJ whole genome shotgun (WGS) entry which is preliminary data.</text>
</comment>
<evidence type="ECO:0000313" key="2">
    <source>
        <dbReference type="EMBL" id="KRY99421.1"/>
    </source>
</evidence>
<dbReference type="Proteomes" id="UP000055024">
    <property type="component" value="Unassembled WGS sequence"/>
</dbReference>
<proteinExistence type="predicted"/>
<accession>A0A0V1GM99</accession>
<name>A0A0V1GM99_9BILA</name>
<dbReference type="EMBL" id="JYDP01000851">
    <property type="protein sequence ID" value="KRY99421.1"/>
    <property type="molecule type" value="Genomic_DNA"/>
</dbReference>
<feature type="compositionally biased region" description="Polar residues" evidence="1">
    <location>
        <begin position="1"/>
        <end position="15"/>
    </location>
</feature>
<gene>
    <name evidence="2" type="ORF">T11_15285</name>
</gene>
<evidence type="ECO:0000256" key="1">
    <source>
        <dbReference type="SAM" id="MobiDB-lite"/>
    </source>
</evidence>
<evidence type="ECO:0000313" key="3">
    <source>
        <dbReference type="Proteomes" id="UP000055024"/>
    </source>
</evidence>
<protein>
    <submittedName>
        <fullName evidence="2">Uncharacterized protein</fullName>
    </submittedName>
</protein>
<dbReference type="AlphaFoldDB" id="A0A0V1GM99"/>
<keyword evidence="3" id="KW-1185">Reference proteome</keyword>
<feature type="region of interest" description="Disordered" evidence="1">
    <location>
        <begin position="1"/>
        <end position="37"/>
    </location>
</feature>
<reference evidence="2 3" key="1">
    <citation type="submission" date="2015-01" db="EMBL/GenBank/DDBJ databases">
        <title>Evolution of Trichinella species and genotypes.</title>
        <authorList>
            <person name="Korhonen P.K."/>
            <person name="Edoardo P."/>
            <person name="Giuseppe L.R."/>
            <person name="Gasser R.B."/>
        </authorList>
    </citation>
    <scope>NUCLEOTIDE SEQUENCE [LARGE SCALE GENOMIC DNA]</scope>
    <source>
        <strain evidence="2">ISS1029</strain>
    </source>
</reference>
<sequence>MKKLSAQLSPPNKTSKPGIKMKKSIDKQKMPSSATNCPQNQEVLEEIISLASCTEIKHDKTSSGYICRQVPGLRYKICRPDEASVMAPSVNKLKLLATHYRLFEQILNFPDISPGSVAKIHLRSAILKSCYCATAVWFANR</sequence>